<accession>A0A2A2LI11</accession>
<reference evidence="1 2" key="1">
    <citation type="journal article" date="2017" name="Curr. Biol.">
        <title>Genome architecture and evolution of a unichromosomal asexual nematode.</title>
        <authorList>
            <person name="Fradin H."/>
            <person name="Zegar C."/>
            <person name="Gutwein M."/>
            <person name="Lucas J."/>
            <person name="Kovtun M."/>
            <person name="Corcoran D."/>
            <person name="Baugh L.R."/>
            <person name="Kiontke K."/>
            <person name="Gunsalus K."/>
            <person name="Fitch D.H."/>
            <person name="Piano F."/>
        </authorList>
    </citation>
    <scope>NUCLEOTIDE SEQUENCE [LARGE SCALE GENOMIC DNA]</scope>
    <source>
        <strain evidence="1">PF1309</strain>
    </source>
</reference>
<gene>
    <name evidence="1" type="ORF">WR25_02491</name>
</gene>
<name>A0A2A2LI11_9BILA</name>
<dbReference type="Proteomes" id="UP000218231">
    <property type="component" value="Unassembled WGS sequence"/>
</dbReference>
<organism evidence="1 2">
    <name type="scientific">Diploscapter pachys</name>
    <dbReference type="NCBI Taxonomy" id="2018661"/>
    <lineage>
        <taxon>Eukaryota</taxon>
        <taxon>Metazoa</taxon>
        <taxon>Ecdysozoa</taxon>
        <taxon>Nematoda</taxon>
        <taxon>Chromadorea</taxon>
        <taxon>Rhabditida</taxon>
        <taxon>Rhabditina</taxon>
        <taxon>Rhabditomorpha</taxon>
        <taxon>Rhabditoidea</taxon>
        <taxon>Rhabditidae</taxon>
        <taxon>Diploscapter</taxon>
    </lineage>
</organism>
<evidence type="ECO:0000313" key="1">
    <source>
        <dbReference type="EMBL" id="PAV85814.1"/>
    </source>
</evidence>
<comment type="caution">
    <text evidence="1">The sequence shown here is derived from an EMBL/GenBank/DDBJ whole genome shotgun (WGS) entry which is preliminary data.</text>
</comment>
<proteinExistence type="predicted"/>
<dbReference type="AlphaFoldDB" id="A0A2A2LI11"/>
<dbReference type="STRING" id="2018661.A0A2A2LI11"/>
<sequence length="324" mass="37538">MAPHGEDEPLRPIIHTSVPPWYGSFWCKDRWEYNGRKDWWTALGDVDAAARLGLSHKQVVVRERNPNWFEYVDNKGKFHGFDISYNRDPSKKGDTPMELKEYNKEKNRTSPQFQELMKHWKISKEHPGIYASFNYETIENFTPGGHSQAQYNRGVFHVLDPKFWGDYKFWQWGPHFFDSPLNQDQHVKAFVAAKYMGYATIPMTLFYINNYQKEWYKKKTTLGFLSAYAKFSYRPILAAGMWGLCLSSAATLRNVDDVYNHVFASGGAALATYTLSGGNTAAATLVFINITILGMIWHAQRASVNGLQFLKVFSPFYFKKVYFF</sequence>
<evidence type="ECO:0000313" key="2">
    <source>
        <dbReference type="Proteomes" id="UP000218231"/>
    </source>
</evidence>
<dbReference type="OrthoDB" id="5911915at2759"/>
<dbReference type="EMBL" id="LIAE01006724">
    <property type="protein sequence ID" value="PAV85814.1"/>
    <property type="molecule type" value="Genomic_DNA"/>
</dbReference>
<protein>
    <submittedName>
        <fullName evidence="1">Uncharacterized protein</fullName>
    </submittedName>
</protein>
<keyword evidence="2" id="KW-1185">Reference proteome</keyword>